<name>A0A058ZHI8_FONAL</name>
<dbReference type="RefSeq" id="XP_009493104.1">
    <property type="nucleotide sequence ID" value="XM_009494829.1"/>
</dbReference>
<proteinExistence type="predicted"/>
<dbReference type="OrthoDB" id="10252281at2759"/>
<evidence type="ECO:0000256" key="4">
    <source>
        <dbReference type="SAM" id="MobiDB-lite"/>
    </source>
</evidence>
<dbReference type="InterPro" id="IPR001962">
    <property type="entry name" value="Asn_synthase"/>
</dbReference>
<feature type="compositionally biased region" description="Polar residues" evidence="4">
    <location>
        <begin position="355"/>
        <end position="364"/>
    </location>
</feature>
<dbReference type="EMBL" id="KB932201">
    <property type="protein sequence ID" value="KCV73403.1"/>
    <property type="molecule type" value="Genomic_DNA"/>
</dbReference>
<dbReference type="InterPro" id="IPR051857">
    <property type="entry name" value="Asn_synthetase_domain"/>
</dbReference>
<keyword evidence="3" id="KW-0315">Glutamine amidotransferase</keyword>
<dbReference type="AlphaFoldDB" id="A0A058ZHI8"/>
<accession>A0A058ZHI8</accession>
<evidence type="ECO:0000313" key="5">
    <source>
        <dbReference type="EMBL" id="KCV73403.1"/>
    </source>
</evidence>
<reference evidence="5" key="1">
    <citation type="submission" date="2013-04" db="EMBL/GenBank/DDBJ databases">
        <title>The Genome Sequence of Fonticula alba ATCC 38817.</title>
        <authorList>
            <consortium name="The Broad Institute Genomics Platform"/>
            <person name="Russ C."/>
            <person name="Cuomo C."/>
            <person name="Burger G."/>
            <person name="Gray M.W."/>
            <person name="Holland P.W.H."/>
            <person name="King N."/>
            <person name="Lang F.B.F."/>
            <person name="Roger A.J."/>
            <person name="Ruiz-Trillo I."/>
            <person name="Brown M."/>
            <person name="Walker B."/>
            <person name="Young S."/>
            <person name="Zeng Q."/>
            <person name="Gargeya S."/>
            <person name="Fitzgerald M."/>
            <person name="Haas B."/>
            <person name="Abouelleil A."/>
            <person name="Allen A.W."/>
            <person name="Alvarado L."/>
            <person name="Arachchi H.M."/>
            <person name="Berlin A.M."/>
            <person name="Chapman S.B."/>
            <person name="Gainer-Dewar J."/>
            <person name="Goldberg J."/>
            <person name="Griggs A."/>
            <person name="Gujja S."/>
            <person name="Hansen M."/>
            <person name="Howarth C."/>
            <person name="Imamovic A."/>
            <person name="Ireland A."/>
            <person name="Larimer J."/>
            <person name="McCowan C."/>
            <person name="Murphy C."/>
            <person name="Pearson M."/>
            <person name="Poon T.W."/>
            <person name="Priest M."/>
            <person name="Roberts A."/>
            <person name="Saif S."/>
            <person name="Shea T."/>
            <person name="Sisk P."/>
            <person name="Sykes S."/>
            <person name="Wortman J."/>
            <person name="Nusbaum C."/>
            <person name="Birren B."/>
        </authorList>
    </citation>
    <scope>NUCLEOTIDE SEQUENCE [LARGE SCALE GENOMIC DNA]</scope>
    <source>
        <strain evidence="5">ATCC 38817</strain>
    </source>
</reference>
<dbReference type="Gene3D" id="3.40.50.620">
    <property type="entry name" value="HUPs"/>
    <property type="match status" value="1"/>
</dbReference>
<dbReference type="CDD" id="cd01991">
    <property type="entry name" value="Asn_synthase_B_C"/>
    <property type="match status" value="1"/>
</dbReference>
<dbReference type="InterPro" id="IPR014729">
    <property type="entry name" value="Rossmann-like_a/b/a_fold"/>
</dbReference>
<evidence type="ECO:0000256" key="2">
    <source>
        <dbReference type="ARBA" id="ARBA00022888"/>
    </source>
</evidence>
<organism evidence="5">
    <name type="scientific">Fonticula alba</name>
    <name type="common">Slime mold</name>
    <dbReference type="NCBI Taxonomy" id="691883"/>
    <lineage>
        <taxon>Eukaryota</taxon>
        <taxon>Rotosphaerida</taxon>
        <taxon>Fonticulaceae</taxon>
        <taxon>Fonticula</taxon>
    </lineage>
</organism>
<dbReference type="SUPFAM" id="SSF52402">
    <property type="entry name" value="Adenine nucleotide alpha hydrolases-like"/>
    <property type="match status" value="1"/>
</dbReference>
<protein>
    <recommendedName>
        <fullName evidence="7">Asparagine synthetase domain-containing protein</fullName>
    </recommendedName>
</protein>
<dbReference type="GO" id="GO:0004066">
    <property type="term" value="F:asparagine synthase (glutamine-hydrolyzing) activity"/>
    <property type="evidence" value="ECO:0007669"/>
    <property type="project" value="InterPro"/>
</dbReference>
<dbReference type="PANTHER" id="PTHR45937:SF1">
    <property type="entry name" value="ASPARAGINE SYNTHETASE DOMAIN-CONTAINING PROTEIN 1"/>
    <property type="match status" value="1"/>
</dbReference>
<feature type="compositionally biased region" description="Basic and acidic residues" evidence="4">
    <location>
        <begin position="378"/>
        <end position="389"/>
    </location>
</feature>
<sequence>MSSALSVRVRHLPDPLPHDEELLLKATPLAPSLQQRAGAHPPSCHTRRGVCTTPGVEASGRHWQLDVCFAGGPASGGVFPLHSPSAEGVDTGSFIALAGRLYGPPGVDGSEAPAICHLNSELEALHSREYDIPSGEFSQLVASRLSAPIRRLMGEWSLVIFDRDWRLVCVNAPRAEVDRCSDPTTPGTGVPAVCLPGRTVLDLSLARVLWFGARGQGILHSTGRPYWVRASTLLVGTGADELFGGYTRHRRAFERGGSTGLEAELRADLIRLPGRNFGRDDRAVGAWGRHLSAPFACERLMREVAGWPVACRAPFHEEDEGEGGKEKARPPALLRADKRPIRELCDTLMRENANSCDLTPSASANRPKRAMQFGSRVADPRENGADHAF</sequence>
<feature type="region of interest" description="Disordered" evidence="4">
    <location>
        <begin position="355"/>
        <end position="389"/>
    </location>
</feature>
<dbReference type="STRING" id="691883.A0A058ZHI8"/>
<evidence type="ECO:0008006" key="7">
    <source>
        <dbReference type="Google" id="ProtNLM"/>
    </source>
</evidence>
<dbReference type="GeneID" id="20525666"/>
<keyword evidence="2" id="KW-0061">Asparagine biosynthesis</keyword>
<keyword evidence="6" id="KW-1185">Reference proteome</keyword>
<keyword evidence="1" id="KW-0028">Amino-acid biosynthesis</keyword>
<evidence type="ECO:0000313" key="6">
    <source>
        <dbReference type="Proteomes" id="UP000030693"/>
    </source>
</evidence>
<dbReference type="PANTHER" id="PTHR45937">
    <property type="entry name" value="ASPARAGINE SYNTHETASE DOMAIN-CONTAINING PROTEIN 1"/>
    <property type="match status" value="1"/>
</dbReference>
<evidence type="ECO:0000256" key="3">
    <source>
        <dbReference type="ARBA" id="ARBA00022962"/>
    </source>
</evidence>
<evidence type="ECO:0000256" key="1">
    <source>
        <dbReference type="ARBA" id="ARBA00022605"/>
    </source>
</evidence>
<dbReference type="GO" id="GO:0006529">
    <property type="term" value="P:asparagine biosynthetic process"/>
    <property type="evidence" value="ECO:0007669"/>
    <property type="project" value="UniProtKB-KW"/>
</dbReference>
<dbReference type="eggNOG" id="KOG0573">
    <property type="taxonomic scope" value="Eukaryota"/>
</dbReference>
<dbReference type="Proteomes" id="UP000030693">
    <property type="component" value="Unassembled WGS sequence"/>
</dbReference>
<gene>
    <name evidence="5" type="ORF">H696_00941</name>
</gene>